<name>A0A852WH49_9MICO</name>
<reference evidence="2 3" key="1">
    <citation type="submission" date="2020-07" db="EMBL/GenBank/DDBJ databases">
        <title>Sequencing the genomes of 1000 actinobacteria strains.</title>
        <authorList>
            <person name="Klenk H.-P."/>
        </authorList>
    </citation>
    <scope>NUCLEOTIDE SEQUENCE [LARGE SCALE GENOMIC DNA]</scope>
    <source>
        <strain evidence="2 3">DSM 23987</strain>
    </source>
</reference>
<feature type="region of interest" description="Disordered" evidence="1">
    <location>
        <begin position="34"/>
        <end position="82"/>
    </location>
</feature>
<feature type="compositionally biased region" description="Low complexity" evidence="1">
    <location>
        <begin position="162"/>
        <end position="174"/>
    </location>
</feature>
<dbReference type="AlphaFoldDB" id="A0A852WH49"/>
<comment type="caution">
    <text evidence="2">The sequence shown here is derived from an EMBL/GenBank/DDBJ whole genome shotgun (WGS) entry which is preliminary data.</text>
</comment>
<dbReference type="RefSeq" id="WP_179420196.1">
    <property type="nucleotide sequence ID" value="NZ_JACCAB010000001.1"/>
</dbReference>
<feature type="compositionally biased region" description="Polar residues" evidence="1">
    <location>
        <begin position="188"/>
        <end position="197"/>
    </location>
</feature>
<accession>A0A852WH49</accession>
<evidence type="ECO:0000313" key="3">
    <source>
        <dbReference type="Proteomes" id="UP000573599"/>
    </source>
</evidence>
<dbReference type="Proteomes" id="UP000573599">
    <property type="component" value="Unassembled WGS sequence"/>
</dbReference>
<proteinExistence type="predicted"/>
<feature type="region of interest" description="Disordered" evidence="1">
    <location>
        <begin position="140"/>
        <end position="197"/>
    </location>
</feature>
<sequence length="197" mass="19488">MADDERPAVGTVAQEAARLLDALGGWASTTQAGYAAAAGGRWTAPTAGDPDSETVGDPLAGPQDSHGHGHGHGHGLGSGGPGPRCESCGAENGAGQAVTCQLCPVCQGIGLLRSVRPETVDRLADLAGALAATLRDIAGQRRADSGSDGRSDSRSESRADKGATASGGASGTARGRVHDIVVDDENEPTAQPGSATS</sequence>
<feature type="compositionally biased region" description="Basic and acidic residues" evidence="1">
    <location>
        <begin position="140"/>
        <end position="161"/>
    </location>
</feature>
<protein>
    <submittedName>
        <fullName evidence="2">Uncharacterized protein</fullName>
    </submittedName>
</protein>
<feature type="compositionally biased region" description="Low complexity" evidence="1">
    <location>
        <begin position="34"/>
        <end position="48"/>
    </location>
</feature>
<dbReference type="EMBL" id="JACCAB010000001">
    <property type="protein sequence ID" value="NYG05595.1"/>
    <property type="molecule type" value="Genomic_DNA"/>
</dbReference>
<gene>
    <name evidence="2" type="ORF">BJ986_000082</name>
</gene>
<keyword evidence="3" id="KW-1185">Reference proteome</keyword>
<evidence type="ECO:0000313" key="2">
    <source>
        <dbReference type="EMBL" id="NYG05595.1"/>
    </source>
</evidence>
<organism evidence="2 3">
    <name type="scientific">Pedococcus badiiscoriae</name>
    <dbReference type="NCBI Taxonomy" id="642776"/>
    <lineage>
        <taxon>Bacteria</taxon>
        <taxon>Bacillati</taxon>
        <taxon>Actinomycetota</taxon>
        <taxon>Actinomycetes</taxon>
        <taxon>Micrococcales</taxon>
        <taxon>Intrasporangiaceae</taxon>
        <taxon>Pedococcus</taxon>
    </lineage>
</organism>
<evidence type="ECO:0000256" key="1">
    <source>
        <dbReference type="SAM" id="MobiDB-lite"/>
    </source>
</evidence>